<evidence type="ECO:0000256" key="8">
    <source>
        <dbReference type="ARBA" id="ARBA00022801"/>
    </source>
</evidence>
<evidence type="ECO:0000256" key="2">
    <source>
        <dbReference type="ARBA" id="ARBA00001947"/>
    </source>
</evidence>
<evidence type="ECO:0000256" key="4">
    <source>
        <dbReference type="ARBA" id="ARBA00011965"/>
    </source>
</evidence>
<evidence type="ECO:0000256" key="1">
    <source>
        <dbReference type="ARBA" id="ARBA00001335"/>
    </source>
</evidence>
<keyword evidence="6 11" id="KW-0645">Protease</keyword>
<evidence type="ECO:0000256" key="7">
    <source>
        <dbReference type="ARBA" id="ARBA00022723"/>
    </source>
</evidence>
<dbReference type="OrthoDB" id="9880441at2759"/>
<dbReference type="InterPro" id="IPR023358">
    <property type="entry name" value="Peptidase_M18_dom2"/>
</dbReference>
<proteinExistence type="inferred from homology"/>
<dbReference type="InterPro" id="IPR001948">
    <property type="entry name" value="Peptidase_M18"/>
</dbReference>
<accession>A0A835LET0</accession>
<dbReference type="EMBL" id="JADFTS010000008">
    <property type="protein sequence ID" value="KAF9592030.1"/>
    <property type="molecule type" value="Genomic_DNA"/>
</dbReference>
<evidence type="ECO:0000256" key="3">
    <source>
        <dbReference type="ARBA" id="ARBA00008290"/>
    </source>
</evidence>
<dbReference type="Proteomes" id="UP000631114">
    <property type="component" value="Unassembled WGS sequence"/>
</dbReference>
<dbReference type="Gene3D" id="3.40.630.10">
    <property type="entry name" value="Zn peptidases"/>
    <property type="match status" value="2"/>
</dbReference>
<sequence>MAAMHSFHFLKPYSCSPITPSSLSPKYPYYFPQIPLRKFSSSTPPPLIFCSKSEPILQDSKESSASIVGDLLDYLNESWTHFHATVEAKRQLIAAGFHLLKENDAWDLKPGGRYFFTRNMSSLVAFAIGQKYNAGSGFHVIAAHTDSPCLKLKPKSASLKSGYHMVNVQTYGGGLWHTWFDRDLSVAGRVILKASDGVDEITSVELNVCDTQPSCLVGVNDEFIFSGRLDNLASSYCALKALVGSCEFPGDLASEHAIRMVALFDNEEVGLDSVQGAGAPTMFQAMRRIVDCLSQEYVRENAFERAIRQSMRFIFAFELASTFVWRLFEVGVTGSMIYY</sequence>
<keyword evidence="10 11" id="KW-0482">Metalloprotease</keyword>
<evidence type="ECO:0000256" key="5">
    <source>
        <dbReference type="ARBA" id="ARBA00022438"/>
    </source>
</evidence>
<evidence type="ECO:0000256" key="10">
    <source>
        <dbReference type="ARBA" id="ARBA00023049"/>
    </source>
</evidence>
<evidence type="ECO:0000313" key="13">
    <source>
        <dbReference type="Proteomes" id="UP000631114"/>
    </source>
</evidence>
<keyword evidence="7 11" id="KW-0479">Metal-binding</keyword>
<evidence type="ECO:0000313" key="12">
    <source>
        <dbReference type="EMBL" id="KAF9592030.1"/>
    </source>
</evidence>
<dbReference type="EC" id="3.4.11.21" evidence="4"/>
<comment type="similarity">
    <text evidence="3 11">Belongs to the peptidase M18 family.</text>
</comment>
<comment type="cofactor">
    <cofactor evidence="2">
        <name>Zn(2+)</name>
        <dbReference type="ChEBI" id="CHEBI:29105"/>
    </cofactor>
</comment>
<comment type="catalytic activity">
    <reaction evidence="1">
        <text>Release of an N-terminal aspartate or glutamate from a peptide, with a preference for aspartate.</text>
        <dbReference type="EC" id="3.4.11.21"/>
    </reaction>
</comment>
<dbReference type="GO" id="GO:0004177">
    <property type="term" value="F:aminopeptidase activity"/>
    <property type="evidence" value="ECO:0007669"/>
    <property type="project" value="UniProtKB-KW"/>
</dbReference>
<dbReference type="Gene3D" id="2.30.250.10">
    <property type="entry name" value="Aminopeptidase i, Domain 2"/>
    <property type="match status" value="2"/>
</dbReference>
<reference evidence="12 13" key="1">
    <citation type="submission" date="2020-10" db="EMBL/GenBank/DDBJ databases">
        <title>The Coptis chinensis genome and diversification of protoberbering-type alkaloids.</title>
        <authorList>
            <person name="Wang B."/>
            <person name="Shu S."/>
            <person name="Song C."/>
            <person name="Liu Y."/>
        </authorList>
    </citation>
    <scope>NUCLEOTIDE SEQUENCE [LARGE SCALE GENOMIC DNA]</scope>
    <source>
        <strain evidence="12">HL-2020</strain>
        <tissue evidence="12">Leaf</tissue>
    </source>
</reference>
<gene>
    <name evidence="12" type="ORF">IFM89_011613</name>
</gene>
<keyword evidence="9 11" id="KW-0862">Zinc</keyword>
<dbReference type="GO" id="GO:0008237">
    <property type="term" value="F:metallopeptidase activity"/>
    <property type="evidence" value="ECO:0007669"/>
    <property type="project" value="UniProtKB-KW"/>
</dbReference>
<keyword evidence="5 11" id="KW-0031">Aminopeptidase</keyword>
<dbReference type="GO" id="GO:0008270">
    <property type="term" value="F:zinc ion binding"/>
    <property type="evidence" value="ECO:0007669"/>
    <property type="project" value="InterPro"/>
</dbReference>
<dbReference type="GO" id="GO:0006508">
    <property type="term" value="P:proteolysis"/>
    <property type="evidence" value="ECO:0007669"/>
    <property type="project" value="UniProtKB-KW"/>
</dbReference>
<name>A0A835LET0_9MAGN</name>
<dbReference type="Pfam" id="PF02127">
    <property type="entry name" value="Peptidase_M18"/>
    <property type="match status" value="2"/>
</dbReference>
<dbReference type="SUPFAM" id="SSF53187">
    <property type="entry name" value="Zn-dependent exopeptidases"/>
    <property type="match status" value="1"/>
</dbReference>
<dbReference type="AlphaFoldDB" id="A0A835LET0"/>
<evidence type="ECO:0000256" key="9">
    <source>
        <dbReference type="ARBA" id="ARBA00022833"/>
    </source>
</evidence>
<dbReference type="PRINTS" id="PR00932">
    <property type="entry name" value="AMINO1PTASE"/>
</dbReference>
<dbReference type="PANTHER" id="PTHR28570">
    <property type="entry name" value="ASPARTYL AMINOPEPTIDASE"/>
    <property type="match status" value="1"/>
</dbReference>
<organism evidence="12 13">
    <name type="scientific">Coptis chinensis</name>
    <dbReference type="NCBI Taxonomy" id="261450"/>
    <lineage>
        <taxon>Eukaryota</taxon>
        <taxon>Viridiplantae</taxon>
        <taxon>Streptophyta</taxon>
        <taxon>Embryophyta</taxon>
        <taxon>Tracheophyta</taxon>
        <taxon>Spermatophyta</taxon>
        <taxon>Magnoliopsida</taxon>
        <taxon>Ranunculales</taxon>
        <taxon>Ranunculaceae</taxon>
        <taxon>Coptidoideae</taxon>
        <taxon>Coptis</taxon>
    </lineage>
</organism>
<keyword evidence="8 11" id="KW-0378">Hydrolase</keyword>
<keyword evidence="13" id="KW-1185">Reference proteome</keyword>
<comment type="caution">
    <text evidence="12">The sequence shown here is derived from an EMBL/GenBank/DDBJ whole genome shotgun (WGS) entry which is preliminary data.</text>
</comment>
<protein>
    <recommendedName>
        <fullName evidence="4">aspartyl aminopeptidase</fullName>
        <ecNumber evidence="4">3.4.11.21</ecNumber>
    </recommendedName>
</protein>
<evidence type="ECO:0000256" key="11">
    <source>
        <dbReference type="RuleBase" id="RU004386"/>
    </source>
</evidence>
<dbReference type="GO" id="GO:0005737">
    <property type="term" value="C:cytoplasm"/>
    <property type="evidence" value="ECO:0007669"/>
    <property type="project" value="UniProtKB-ARBA"/>
</dbReference>
<dbReference type="SUPFAM" id="SSF101821">
    <property type="entry name" value="Aminopeptidase/glucanase lid domain"/>
    <property type="match status" value="1"/>
</dbReference>
<evidence type="ECO:0000256" key="6">
    <source>
        <dbReference type="ARBA" id="ARBA00022670"/>
    </source>
</evidence>
<dbReference type="PANTHER" id="PTHR28570:SF3">
    <property type="entry name" value="ASPARTYL AMINOPEPTIDASE"/>
    <property type="match status" value="1"/>
</dbReference>